<dbReference type="Pfam" id="PF00486">
    <property type="entry name" value="Trans_reg_C"/>
    <property type="match status" value="1"/>
</dbReference>
<name>A0AAX2UJD0_9BACT</name>
<dbReference type="GO" id="GO:0000976">
    <property type="term" value="F:transcription cis-regulatory region binding"/>
    <property type="evidence" value="ECO:0007669"/>
    <property type="project" value="TreeGrafter"/>
</dbReference>
<dbReference type="GeneID" id="52036680"/>
<organism evidence="10 12">
    <name type="scientific">Campylobacter helveticus</name>
    <dbReference type="NCBI Taxonomy" id="28898"/>
    <lineage>
        <taxon>Bacteria</taxon>
        <taxon>Pseudomonadati</taxon>
        <taxon>Campylobacterota</taxon>
        <taxon>Epsilonproteobacteria</taxon>
        <taxon>Campylobacterales</taxon>
        <taxon>Campylobacteraceae</taxon>
        <taxon>Campylobacter</taxon>
    </lineage>
</organism>
<evidence type="ECO:0000313" key="11">
    <source>
        <dbReference type="EMBL" id="TXK56469.1"/>
    </source>
</evidence>
<dbReference type="InterPro" id="IPR011006">
    <property type="entry name" value="CheY-like_superfamily"/>
</dbReference>
<dbReference type="InterPro" id="IPR001867">
    <property type="entry name" value="OmpR/PhoB-type_DNA-bd"/>
</dbReference>
<evidence type="ECO:0000313" key="13">
    <source>
        <dbReference type="Proteomes" id="UP000321317"/>
    </source>
</evidence>
<evidence type="ECO:0000259" key="8">
    <source>
        <dbReference type="PROSITE" id="PS50110"/>
    </source>
</evidence>
<keyword evidence="5" id="KW-0804">Transcription</keyword>
<protein>
    <submittedName>
        <fullName evidence="10">Response regulator transcription factor</fullName>
    </submittedName>
</protein>
<dbReference type="Proteomes" id="UP000306813">
    <property type="component" value="Unassembled WGS sequence"/>
</dbReference>
<feature type="DNA-binding region" description="OmpR/PhoB-type" evidence="7">
    <location>
        <begin position="127"/>
        <end position="221"/>
    </location>
</feature>
<keyword evidence="2" id="KW-0902">Two-component regulatory system</keyword>
<evidence type="ECO:0000256" key="1">
    <source>
        <dbReference type="ARBA" id="ARBA00022553"/>
    </source>
</evidence>
<reference evidence="10 12" key="1">
    <citation type="submission" date="2019-05" db="EMBL/GenBank/DDBJ databases">
        <title>Draft genomes of eight strains of Campylobacter helveticus isolated from cats and a dog in New Zealand.</title>
        <authorList>
            <person name="Bojanic K."/>
            <person name="Midwinter A.C."/>
            <person name="Biggs P.J."/>
            <person name="Acke E."/>
            <person name="Cornelius A.J."/>
            <person name="Marshall J.C."/>
        </authorList>
    </citation>
    <scope>NUCLEOTIDE SEQUENCE [LARGE SCALE GENOMIC DNA]</scope>
    <source>
        <strain evidence="10 12">ACP123b</strain>
    </source>
</reference>
<sequence>MAVKILLLEDDLSLSEIIEEHLSDEGYEITLCDNAKDALDLAYEKNYELWILDVKVPLGDGFSLLKELREANKQTPCIFMTSLNTTADLKQGFNAGCDDYIKKPFELAELSLRVEALLKRSFSHKNEDYEDLGEGFKFSLKSQILYQNDKPLALPSKEVKLLALLLQNKNNFLSAEEIFEKLWEYDEEPSELSLRAYIKNLRKILGKDKIINQRGRGYCYG</sequence>
<dbReference type="GO" id="GO:0032993">
    <property type="term" value="C:protein-DNA complex"/>
    <property type="evidence" value="ECO:0007669"/>
    <property type="project" value="TreeGrafter"/>
</dbReference>
<evidence type="ECO:0000256" key="6">
    <source>
        <dbReference type="PROSITE-ProRule" id="PRU00169"/>
    </source>
</evidence>
<dbReference type="CDD" id="cd00383">
    <property type="entry name" value="trans_reg_C"/>
    <property type="match status" value="1"/>
</dbReference>
<keyword evidence="13" id="KW-1185">Reference proteome</keyword>
<feature type="domain" description="OmpR/PhoB-type" evidence="9">
    <location>
        <begin position="127"/>
        <end position="221"/>
    </location>
</feature>
<feature type="modified residue" description="4-aspartylphosphate" evidence="6">
    <location>
        <position position="53"/>
    </location>
</feature>
<evidence type="ECO:0000256" key="2">
    <source>
        <dbReference type="ARBA" id="ARBA00023012"/>
    </source>
</evidence>
<dbReference type="Gene3D" id="1.10.10.10">
    <property type="entry name" value="Winged helix-like DNA-binding domain superfamily/Winged helix DNA-binding domain"/>
    <property type="match status" value="1"/>
</dbReference>
<dbReference type="PROSITE" id="PS50110">
    <property type="entry name" value="RESPONSE_REGULATORY"/>
    <property type="match status" value="1"/>
</dbReference>
<dbReference type="InterPro" id="IPR001789">
    <property type="entry name" value="Sig_transdc_resp-reg_receiver"/>
</dbReference>
<dbReference type="GO" id="GO:0000156">
    <property type="term" value="F:phosphorelay response regulator activity"/>
    <property type="evidence" value="ECO:0007669"/>
    <property type="project" value="TreeGrafter"/>
</dbReference>
<dbReference type="InterPro" id="IPR039420">
    <property type="entry name" value="WalR-like"/>
</dbReference>
<accession>A0AAX2UJD0</accession>
<dbReference type="KEGG" id="chv:CHELV3228_0777"/>
<reference evidence="11 13" key="2">
    <citation type="submission" date="2019-08" db="EMBL/GenBank/DDBJ databases">
        <title>Rapid identification of Enteric Bacteria from Whole Genome Sequences (WGS) using Average Nucleotide Identity (ANI).</title>
        <authorList>
            <person name="Lane C."/>
        </authorList>
    </citation>
    <scope>NUCLEOTIDE SEQUENCE [LARGE SCALE GENOMIC DNA]</scope>
    <source>
        <strain evidence="11 13">D4984</strain>
    </source>
</reference>
<dbReference type="AlphaFoldDB" id="A0AAX2UJD0"/>
<comment type="caution">
    <text evidence="10">The sequence shown here is derived from an EMBL/GenBank/DDBJ whole genome shotgun (WGS) entry which is preliminary data.</text>
</comment>
<gene>
    <name evidence="10" type="ORF">FDW42_06875</name>
    <name evidence="11" type="ORF">FVD16_07165</name>
</gene>
<evidence type="ECO:0000313" key="12">
    <source>
        <dbReference type="Proteomes" id="UP000306813"/>
    </source>
</evidence>
<dbReference type="Pfam" id="PF00072">
    <property type="entry name" value="Response_reg"/>
    <property type="match status" value="1"/>
</dbReference>
<feature type="domain" description="Response regulatory" evidence="8">
    <location>
        <begin position="4"/>
        <end position="118"/>
    </location>
</feature>
<evidence type="ECO:0000256" key="5">
    <source>
        <dbReference type="ARBA" id="ARBA00023163"/>
    </source>
</evidence>
<evidence type="ECO:0000256" key="7">
    <source>
        <dbReference type="PROSITE-ProRule" id="PRU01091"/>
    </source>
</evidence>
<dbReference type="GO" id="GO:0005829">
    <property type="term" value="C:cytosol"/>
    <property type="evidence" value="ECO:0007669"/>
    <property type="project" value="TreeGrafter"/>
</dbReference>
<evidence type="ECO:0000313" key="10">
    <source>
        <dbReference type="EMBL" id="TNB56652.1"/>
    </source>
</evidence>
<dbReference type="Gene3D" id="3.40.50.2300">
    <property type="match status" value="1"/>
</dbReference>
<dbReference type="RefSeq" id="WP_082199623.1">
    <property type="nucleotide sequence ID" value="NZ_CAUWMG010000024.1"/>
</dbReference>
<dbReference type="PANTHER" id="PTHR48111:SF1">
    <property type="entry name" value="TWO-COMPONENT RESPONSE REGULATOR ORR33"/>
    <property type="match status" value="1"/>
</dbReference>
<dbReference type="PROSITE" id="PS51755">
    <property type="entry name" value="OMPR_PHOB"/>
    <property type="match status" value="1"/>
</dbReference>
<proteinExistence type="predicted"/>
<dbReference type="GO" id="GO:0006355">
    <property type="term" value="P:regulation of DNA-templated transcription"/>
    <property type="evidence" value="ECO:0007669"/>
    <property type="project" value="InterPro"/>
</dbReference>
<dbReference type="Proteomes" id="UP000321317">
    <property type="component" value="Unassembled WGS sequence"/>
</dbReference>
<evidence type="ECO:0000256" key="3">
    <source>
        <dbReference type="ARBA" id="ARBA00023015"/>
    </source>
</evidence>
<keyword evidence="3" id="KW-0805">Transcription regulation</keyword>
<dbReference type="SUPFAM" id="SSF52172">
    <property type="entry name" value="CheY-like"/>
    <property type="match status" value="1"/>
</dbReference>
<dbReference type="PANTHER" id="PTHR48111">
    <property type="entry name" value="REGULATOR OF RPOS"/>
    <property type="match status" value="1"/>
</dbReference>
<dbReference type="SMART" id="SM00862">
    <property type="entry name" value="Trans_reg_C"/>
    <property type="match status" value="1"/>
</dbReference>
<dbReference type="EMBL" id="VDBS01000052">
    <property type="protein sequence ID" value="TNB56652.1"/>
    <property type="molecule type" value="Genomic_DNA"/>
</dbReference>
<keyword evidence="1 6" id="KW-0597">Phosphoprotein</keyword>
<dbReference type="InterPro" id="IPR036388">
    <property type="entry name" value="WH-like_DNA-bd_sf"/>
</dbReference>
<keyword evidence="4 7" id="KW-0238">DNA-binding</keyword>
<dbReference type="EMBL" id="VRMA01000055">
    <property type="protein sequence ID" value="TXK56469.1"/>
    <property type="molecule type" value="Genomic_DNA"/>
</dbReference>
<dbReference type="SMART" id="SM00448">
    <property type="entry name" value="REC"/>
    <property type="match status" value="1"/>
</dbReference>
<evidence type="ECO:0000256" key="4">
    <source>
        <dbReference type="ARBA" id="ARBA00023125"/>
    </source>
</evidence>
<evidence type="ECO:0000259" key="9">
    <source>
        <dbReference type="PROSITE" id="PS51755"/>
    </source>
</evidence>